<dbReference type="InterPro" id="IPR002711">
    <property type="entry name" value="HNH"/>
</dbReference>
<gene>
    <name evidence="2" type="ORF">MW046_10110</name>
</gene>
<dbReference type="Pfam" id="PF01844">
    <property type="entry name" value="HNH"/>
    <property type="match status" value="1"/>
</dbReference>
<dbReference type="EMBL" id="CP096019">
    <property type="protein sequence ID" value="UPM42310.1"/>
    <property type="molecule type" value="Genomic_DNA"/>
</dbReference>
<dbReference type="Proteomes" id="UP000831768">
    <property type="component" value="Chromosome"/>
</dbReference>
<dbReference type="GO" id="GO:0008270">
    <property type="term" value="F:zinc ion binding"/>
    <property type="evidence" value="ECO:0007669"/>
    <property type="project" value="InterPro"/>
</dbReference>
<sequence>MKLDVHHIIPRVEGGSHEPENLVTLCVGCHRKMERKDEKKQHRLLNQAEPENNPLEFGLSASELLSLKANDELKLDIVEKLAREKVTGSHSKQVATVKNWFKSSDQDRFEDLIRELGRDTDAPVIAVGGGARDTVKLTSIPDAKEWLKDRGRDLWWL</sequence>
<keyword evidence="2" id="KW-0540">Nuclease</keyword>
<dbReference type="Gene3D" id="1.10.30.50">
    <property type="match status" value="1"/>
</dbReference>
<dbReference type="GO" id="GO:0004519">
    <property type="term" value="F:endonuclease activity"/>
    <property type="evidence" value="ECO:0007669"/>
    <property type="project" value="UniProtKB-KW"/>
</dbReference>
<dbReference type="CDD" id="cd00085">
    <property type="entry name" value="HNHc"/>
    <property type="match status" value="1"/>
</dbReference>
<accession>A0A8T9ZZR3</accession>
<evidence type="ECO:0000313" key="3">
    <source>
        <dbReference type="Proteomes" id="UP000831768"/>
    </source>
</evidence>
<dbReference type="InterPro" id="IPR003615">
    <property type="entry name" value="HNH_nuc"/>
</dbReference>
<name>A0A8T9ZZR3_9EURY</name>
<protein>
    <submittedName>
        <fullName evidence="2">HNH endonuclease</fullName>
    </submittedName>
</protein>
<reference evidence="2" key="1">
    <citation type="submission" date="2022-04" db="EMBL/GenBank/DDBJ databases">
        <title>Halocatena sp. nov., isolated from a salt lake.</title>
        <authorList>
            <person name="Cui H.-L."/>
        </authorList>
    </citation>
    <scope>NUCLEOTIDE SEQUENCE</scope>
    <source>
        <strain evidence="2">AD-1</strain>
    </source>
</reference>
<keyword evidence="2" id="KW-0378">Hydrolase</keyword>
<evidence type="ECO:0000313" key="2">
    <source>
        <dbReference type="EMBL" id="UPM42310.1"/>
    </source>
</evidence>
<evidence type="ECO:0000259" key="1">
    <source>
        <dbReference type="Pfam" id="PF01844"/>
    </source>
</evidence>
<keyword evidence="3" id="KW-1185">Reference proteome</keyword>
<dbReference type="KEGG" id="haad:MW046_10110"/>
<organism evidence="2 3">
    <name type="scientific">Halocatena salina</name>
    <dbReference type="NCBI Taxonomy" id="2934340"/>
    <lineage>
        <taxon>Archaea</taxon>
        <taxon>Methanobacteriati</taxon>
        <taxon>Methanobacteriota</taxon>
        <taxon>Stenosarchaea group</taxon>
        <taxon>Halobacteria</taxon>
        <taxon>Halobacteriales</taxon>
        <taxon>Natronomonadaceae</taxon>
        <taxon>Halocatena</taxon>
    </lineage>
</organism>
<dbReference type="GO" id="GO:0003676">
    <property type="term" value="F:nucleic acid binding"/>
    <property type="evidence" value="ECO:0007669"/>
    <property type="project" value="InterPro"/>
</dbReference>
<dbReference type="AlphaFoldDB" id="A0A8T9ZZR3"/>
<proteinExistence type="predicted"/>
<keyword evidence="2" id="KW-0255">Endonuclease</keyword>
<feature type="domain" description="HNH" evidence="1">
    <location>
        <begin position="3"/>
        <end position="33"/>
    </location>
</feature>